<dbReference type="InterPro" id="IPR007497">
    <property type="entry name" value="SIMPL/DUF541"/>
</dbReference>
<feature type="chain" id="PRO_5035309315" evidence="1">
    <location>
        <begin position="20"/>
        <end position="257"/>
    </location>
</feature>
<dbReference type="PANTHER" id="PTHR34387">
    <property type="entry name" value="SLR1258 PROTEIN"/>
    <property type="match status" value="1"/>
</dbReference>
<dbReference type="RefSeq" id="WP_191154805.1">
    <property type="nucleotide sequence ID" value="NZ_JACWUN010000006.1"/>
</dbReference>
<dbReference type="PANTHER" id="PTHR34387:SF1">
    <property type="entry name" value="PERIPLASMIC IMMUNOGENIC PROTEIN"/>
    <property type="match status" value="1"/>
</dbReference>
<dbReference type="Gene3D" id="3.30.110.170">
    <property type="entry name" value="Protein of unknown function (DUF541), domain 1"/>
    <property type="match status" value="1"/>
</dbReference>
<organism evidence="2 3">
    <name type="scientific">Pelovirga terrestris</name>
    <dbReference type="NCBI Taxonomy" id="2771352"/>
    <lineage>
        <taxon>Bacteria</taxon>
        <taxon>Pseudomonadati</taxon>
        <taxon>Thermodesulfobacteriota</taxon>
        <taxon>Desulfuromonadia</taxon>
        <taxon>Geobacterales</taxon>
        <taxon>Geobacteraceae</taxon>
        <taxon>Pelovirga</taxon>
    </lineage>
</organism>
<evidence type="ECO:0000256" key="1">
    <source>
        <dbReference type="SAM" id="SignalP"/>
    </source>
</evidence>
<dbReference type="AlphaFoldDB" id="A0A8J6QL84"/>
<keyword evidence="1" id="KW-0732">Signal</keyword>
<dbReference type="InterPro" id="IPR052022">
    <property type="entry name" value="26kDa_periplasmic_antigen"/>
</dbReference>
<dbReference type="Pfam" id="PF04402">
    <property type="entry name" value="SIMPL"/>
    <property type="match status" value="1"/>
</dbReference>
<sequence length="257" mass="27944">MSYRFLPGLLLLFVLSACMPHPFHPERSLVTTVSDQTPQLLRVQAEGRVEATPDQLRLRLGVITEAADAGQAVNDNNQRMSAVMTMLAELGLERKDLATGQFQIQPQWSQPPRPTPANWQREIIGYRVSNDLWIRTSRIDLAGQLLGLAHQAGVNQVGNLQFTIADQDDYQQQAMTLATQKALRQAQALATAAGAEVGNILSLTLDTPGGFSGGAPLMAEARMMTTSDAVPITPGNVDIQATVTMVFELISPARNQQ</sequence>
<accession>A0A8J6QL84</accession>
<proteinExistence type="predicted"/>
<gene>
    <name evidence="2" type="ORF">ICT70_06770</name>
</gene>
<dbReference type="Proteomes" id="UP000632828">
    <property type="component" value="Unassembled WGS sequence"/>
</dbReference>
<dbReference type="GO" id="GO:0006974">
    <property type="term" value="P:DNA damage response"/>
    <property type="evidence" value="ECO:0007669"/>
    <property type="project" value="TreeGrafter"/>
</dbReference>
<keyword evidence="3" id="KW-1185">Reference proteome</keyword>
<dbReference type="PROSITE" id="PS51257">
    <property type="entry name" value="PROKAR_LIPOPROTEIN"/>
    <property type="match status" value="1"/>
</dbReference>
<evidence type="ECO:0000313" key="2">
    <source>
        <dbReference type="EMBL" id="MBD1400369.1"/>
    </source>
</evidence>
<protein>
    <submittedName>
        <fullName evidence="2">SIMPL domain-containing protein</fullName>
    </submittedName>
</protein>
<comment type="caution">
    <text evidence="2">The sequence shown here is derived from an EMBL/GenBank/DDBJ whole genome shotgun (WGS) entry which is preliminary data.</text>
</comment>
<dbReference type="EMBL" id="JACWUN010000006">
    <property type="protein sequence ID" value="MBD1400369.1"/>
    <property type="molecule type" value="Genomic_DNA"/>
</dbReference>
<evidence type="ECO:0000313" key="3">
    <source>
        <dbReference type="Proteomes" id="UP000632828"/>
    </source>
</evidence>
<reference evidence="2" key="1">
    <citation type="submission" date="2020-09" db="EMBL/GenBank/DDBJ databases">
        <title>Pelobacter alkaliphilus sp. nov., a novel anaerobic arsenate-reducing bacterium from terrestrial mud volcano.</title>
        <authorList>
            <person name="Khomyakova M.A."/>
            <person name="Merkel A.Y."/>
            <person name="Slobodkin A.I."/>
        </authorList>
    </citation>
    <scope>NUCLEOTIDE SEQUENCE</scope>
    <source>
        <strain evidence="2">M08fum</strain>
    </source>
</reference>
<name>A0A8J6QL84_9BACT</name>
<feature type="signal peptide" evidence="1">
    <location>
        <begin position="1"/>
        <end position="19"/>
    </location>
</feature>
<dbReference type="Gene3D" id="3.30.70.2970">
    <property type="entry name" value="Protein of unknown function (DUF541), domain 2"/>
    <property type="match status" value="1"/>
</dbReference>